<feature type="transmembrane region" description="Helical" evidence="1">
    <location>
        <begin position="34"/>
        <end position="51"/>
    </location>
</feature>
<dbReference type="PANTHER" id="PTHR33446">
    <property type="entry name" value="PROTEIN TONB-RELATED"/>
    <property type="match status" value="1"/>
</dbReference>
<reference evidence="4 5" key="1">
    <citation type="submission" date="2019-06" db="EMBL/GenBank/DDBJ databases">
        <title>Flavobacterium sp. MaA-Y11 from geoumgang.</title>
        <authorList>
            <person name="Jeong S."/>
        </authorList>
    </citation>
    <scope>NUCLEOTIDE SEQUENCE [LARGE SCALE GENOMIC DNA]</scope>
    <source>
        <strain evidence="4 5">MaA-Y11</strain>
    </source>
</reference>
<dbReference type="Pfam" id="PF05569">
    <property type="entry name" value="Peptidase_M56"/>
    <property type="match status" value="1"/>
</dbReference>
<dbReference type="GO" id="GO:0031992">
    <property type="term" value="F:energy transducer activity"/>
    <property type="evidence" value="ECO:0007669"/>
    <property type="project" value="TreeGrafter"/>
</dbReference>
<feature type="transmembrane region" description="Helical" evidence="1">
    <location>
        <begin position="6"/>
        <end position="22"/>
    </location>
</feature>
<dbReference type="Pfam" id="PF03544">
    <property type="entry name" value="TonB_C"/>
    <property type="match status" value="1"/>
</dbReference>
<feature type="domain" description="Peptidase M56" evidence="3">
    <location>
        <begin position="51"/>
        <end position="251"/>
    </location>
</feature>
<dbReference type="Proteomes" id="UP000319175">
    <property type="component" value="Unassembled WGS sequence"/>
</dbReference>
<dbReference type="RefSeq" id="WP_140000797.1">
    <property type="nucleotide sequence ID" value="NZ_VFJE01000054.1"/>
</dbReference>
<dbReference type="InterPro" id="IPR008756">
    <property type="entry name" value="Peptidase_M56"/>
</dbReference>
<evidence type="ECO:0000313" key="4">
    <source>
        <dbReference type="EMBL" id="TPD68346.1"/>
    </source>
</evidence>
<dbReference type="GO" id="GO:0098797">
    <property type="term" value="C:plasma membrane protein complex"/>
    <property type="evidence" value="ECO:0007669"/>
    <property type="project" value="TreeGrafter"/>
</dbReference>
<keyword evidence="1" id="KW-0812">Transmembrane</keyword>
<accession>A0A501Q8I3</accession>
<keyword evidence="1" id="KW-0472">Membrane</keyword>
<sequence>MIDFLIKSSLCQLILLGVYTLFLEKEKMSTFNRVYLLASLVISFAIPFIKFEPVHEELQQNLIPYAVQTIQAQAISIKQHSDYSVSFLWILYISITSMFIFRFVKNLLTITKKIESNPKKKFENSTLVLVKEKIVPHTFLHYIFINKEDYENRNIEEELYTHELTHVRQKHTIDILIIEILKTLFWFNPILIFYKKAIQLNHEFLADAKVVKSYNNVPFYQSLLLEKASWNSNSYLASNLNFLVTKKRLIMMTKTTSKSRALLTKLSVLPILAGLIFFSCSETGNQKEETLLATKEQIIKTEEPILEKQETQKIYEASPGKSDDGLSVPKFPGGIPAFHEFVKKEYKIPSDFKGKGNVIASFVVETDGSLSDIKILKDLGNGTAEEFVRLLKTSPKWHPGNLKGKAVRVKYNIPIYLDSRNT</sequence>
<keyword evidence="1" id="KW-1133">Transmembrane helix</keyword>
<evidence type="ECO:0000259" key="3">
    <source>
        <dbReference type="Pfam" id="PF05569"/>
    </source>
</evidence>
<dbReference type="PANTHER" id="PTHR33446:SF2">
    <property type="entry name" value="PROTEIN TONB"/>
    <property type="match status" value="1"/>
</dbReference>
<dbReference type="GO" id="GO:0055085">
    <property type="term" value="P:transmembrane transport"/>
    <property type="evidence" value="ECO:0007669"/>
    <property type="project" value="InterPro"/>
</dbReference>
<dbReference type="EMBL" id="VFJE01000054">
    <property type="protein sequence ID" value="TPD68346.1"/>
    <property type="molecule type" value="Genomic_DNA"/>
</dbReference>
<proteinExistence type="predicted"/>
<dbReference type="AlphaFoldDB" id="A0A501Q8I3"/>
<dbReference type="Gene3D" id="3.30.1150.10">
    <property type="match status" value="1"/>
</dbReference>
<evidence type="ECO:0000259" key="2">
    <source>
        <dbReference type="Pfam" id="PF03544"/>
    </source>
</evidence>
<name>A0A501Q8I3_9FLAO</name>
<comment type="caution">
    <text evidence="4">The sequence shown here is derived from an EMBL/GenBank/DDBJ whole genome shotgun (WGS) entry which is preliminary data.</text>
</comment>
<organism evidence="4 5">
    <name type="scientific">Flavobacterium microcysteis</name>
    <dbReference type="NCBI Taxonomy" id="2596891"/>
    <lineage>
        <taxon>Bacteria</taxon>
        <taxon>Pseudomonadati</taxon>
        <taxon>Bacteroidota</taxon>
        <taxon>Flavobacteriia</taxon>
        <taxon>Flavobacteriales</taxon>
        <taxon>Flavobacteriaceae</taxon>
        <taxon>Flavobacterium</taxon>
    </lineage>
</organism>
<protein>
    <submittedName>
        <fullName evidence="4">Regulatory sensor-transducer, BlaR1/MecR1 family protein</fullName>
    </submittedName>
</protein>
<dbReference type="OrthoDB" id="1522859at2"/>
<dbReference type="InterPro" id="IPR037682">
    <property type="entry name" value="TonB_C"/>
</dbReference>
<feature type="transmembrane region" description="Helical" evidence="1">
    <location>
        <begin position="86"/>
        <end position="104"/>
    </location>
</feature>
<dbReference type="SUPFAM" id="SSF74653">
    <property type="entry name" value="TolA/TonB C-terminal domain"/>
    <property type="match status" value="1"/>
</dbReference>
<dbReference type="InterPro" id="IPR051045">
    <property type="entry name" value="TonB-dependent_transducer"/>
</dbReference>
<evidence type="ECO:0000313" key="5">
    <source>
        <dbReference type="Proteomes" id="UP000319175"/>
    </source>
</evidence>
<keyword evidence="5" id="KW-1185">Reference proteome</keyword>
<gene>
    <name evidence="4" type="ORF">FJA49_09785</name>
</gene>
<feature type="domain" description="TonB C-terminal" evidence="2">
    <location>
        <begin position="355"/>
        <end position="415"/>
    </location>
</feature>
<evidence type="ECO:0000256" key="1">
    <source>
        <dbReference type="SAM" id="Phobius"/>
    </source>
</evidence>